<dbReference type="AlphaFoldDB" id="A0A0E9SAB5"/>
<reference evidence="1" key="1">
    <citation type="submission" date="2014-11" db="EMBL/GenBank/DDBJ databases">
        <authorList>
            <person name="Amaro Gonzalez C."/>
        </authorList>
    </citation>
    <scope>NUCLEOTIDE SEQUENCE</scope>
</reference>
<reference evidence="1" key="2">
    <citation type="journal article" date="2015" name="Fish Shellfish Immunol.">
        <title>Early steps in the European eel (Anguilla anguilla)-Vibrio vulnificus interaction in the gills: Role of the RtxA13 toxin.</title>
        <authorList>
            <person name="Callol A."/>
            <person name="Pajuelo D."/>
            <person name="Ebbesson L."/>
            <person name="Teles M."/>
            <person name="MacKenzie S."/>
            <person name="Amaro C."/>
        </authorList>
    </citation>
    <scope>NUCLEOTIDE SEQUENCE</scope>
</reference>
<organism evidence="1">
    <name type="scientific">Anguilla anguilla</name>
    <name type="common">European freshwater eel</name>
    <name type="synonym">Muraena anguilla</name>
    <dbReference type="NCBI Taxonomy" id="7936"/>
    <lineage>
        <taxon>Eukaryota</taxon>
        <taxon>Metazoa</taxon>
        <taxon>Chordata</taxon>
        <taxon>Craniata</taxon>
        <taxon>Vertebrata</taxon>
        <taxon>Euteleostomi</taxon>
        <taxon>Actinopterygii</taxon>
        <taxon>Neopterygii</taxon>
        <taxon>Teleostei</taxon>
        <taxon>Anguilliformes</taxon>
        <taxon>Anguillidae</taxon>
        <taxon>Anguilla</taxon>
    </lineage>
</organism>
<dbReference type="EMBL" id="GBXM01070947">
    <property type="protein sequence ID" value="JAH37630.1"/>
    <property type="molecule type" value="Transcribed_RNA"/>
</dbReference>
<sequence>MLLEKSTYMHKLKYPTNYTIINWQTWAKMQHCHKMKFTVP</sequence>
<accession>A0A0E9SAB5</accession>
<proteinExistence type="predicted"/>
<name>A0A0E9SAB5_ANGAN</name>
<protein>
    <submittedName>
        <fullName evidence="1">Uncharacterized protein</fullName>
    </submittedName>
</protein>
<evidence type="ECO:0000313" key="1">
    <source>
        <dbReference type="EMBL" id="JAH37630.1"/>
    </source>
</evidence>